<name>W1PCD7_AMBTC</name>
<dbReference type="AlphaFoldDB" id="W1PCD7"/>
<dbReference type="OMA" id="HEVHGRF"/>
<dbReference type="HOGENOM" id="CLU_2429988_0_0_1"/>
<reference evidence="4" key="1">
    <citation type="journal article" date="2013" name="Science">
        <title>The Amborella genome and the evolution of flowering plants.</title>
        <authorList>
            <consortium name="Amborella Genome Project"/>
        </authorList>
    </citation>
    <scope>NUCLEOTIDE SEQUENCE [LARGE SCALE GENOMIC DNA]</scope>
</reference>
<accession>W1PCD7</accession>
<protein>
    <recommendedName>
        <fullName evidence="5">Glycine-rich protein</fullName>
    </recommendedName>
</protein>
<dbReference type="Proteomes" id="UP000017836">
    <property type="component" value="Unassembled WGS sequence"/>
</dbReference>
<keyword evidence="2" id="KW-0732">Signal</keyword>
<keyword evidence="4" id="KW-1185">Reference proteome</keyword>
<dbReference type="PANTHER" id="PTHR37177:SF4">
    <property type="entry name" value="PROTEIN PSY1"/>
    <property type="match status" value="1"/>
</dbReference>
<evidence type="ECO:0000256" key="1">
    <source>
        <dbReference type="SAM" id="MobiDB-lite"/>
    </source>
</evidence>
<feature type="chain" id="PRO_5004807293" description="Glycine-rich protein" evidence="2">
    <location>
        <begin position="31"/>
        <end position="91"/>
    </location>
</feature>
<dbReference type="InterPro" id="IPR034430">
    <property type="entry name" value="PSY"/>
</dbReference>
<evidence type="ECO:0008006" key="5">
    <source>
        <dbReference type="Google" id="ProtNLM"/>
    </source>
</evidence>
<dbReference type="OrthoDB" id="1877702at2759"/>
<feature type="region of interest" description="Disordered" evidence="1">
    <location>
        <begin position="56"/>
        <end position="91"/>
    </location>
</feature>
<dbReference type="PANTHER" id="PTHR37177">
    <property type="entry name" value="PROTEIN PSY1"/>
    <property type="match status" value="1"/>
</dbReference>
<dbReference type="Gramene" id="ERN05271">
    <property type="protein sequence ID" value="ERN05271"/>
    <property type="gene ID" value="AMTR_s00007p00129140"/>
</dbReference>
<feature type="signal peptide" evidence="2">
    <location>
        <begin position="1"/>
        <end position="30"/>
    </location>
</feature>
<evidence type="ECO:0000256" key="2">
    <source>
        <dbReference type="SAM" id="SignalP"/>
    </source>
</evidence>
<evidence type="ECO:0000313" key="4">
    <source>
        <dbReference type="Proteomes" id="UP000017836"/>
    </source>
</evidence>
<proteinExistence type="predicted"/>
<sequence length="91" mass="9907">MNCCWVGGNRMGWLLLFLLLAVVVVVVVEARSGSFMPGEKKVEELEIMMEEGRRELIANTDDYTDPSANRGHDPKSKGGGGGGRKTRGDNP</sequence>
<organism evidence="3 4">
    <name type="scientific">Amborella trichopoda</name>
    <dbReference type="NCBI Taxonomy" id="13333"/>
    <lineage>
        <taxon>Eukaryota</taxon>
        <taxon>Viridiplantae</taxon>
        <taxon>Streptophyta</taxon>
        <taxon>Embryophyta</taxon>
        <taxon>Tracheophyta</taxon>
        <taxon>Spermatophyta</taxon>
        <taxon>Magnoliopsida</taxon>
        <taxon>Amborellales</taxon>
        <taxon>Amborellaceae</taxon>
        <taxon>Amborella</taxon>
    </lineage>
</organism>
<evidence type="ECO:0000313" key="3">
    <source>
        <dbReference type="EMBL" id="ERN05271.1"/>
    </source>
</evidence>
<gene>
    <name evidence="3" type="ORF">AMTR_s00007p00129140</name>
</gene>
<dbReference type="EMBL" id="KI394011">
    <property type="protein sequence ID" value="ERN05271.1"/>
    <property type="molecule type" value="Genomic_DNA"/>
</dbReference>